<dbReference type="SUPFAM" id="SSF74650">
    <property type="entry name" value="Galactose mutarotase-like"/>
    <property type="match status" value="1"/>
</dbReference>
<dbReference type="Pfam" id="PF02929">
    <property type="entry name" value="Bgal_small_N"/>
    <property type="match status" value="1"/>
</dbReference>
<proteinExistence type="inferred from homology"/>
<evidence type="ECO:0000256" key="6">
    <source>
        <dbReference type="ARBA" id="ARBA00023295"/>
    </source>
</evidence>
<dbReference type="InterPro" id="IPR050347">
    <property type="entry name" value="Bact_Beta-galactosidase"/>
</dbReference>
<dbReference type="EMBL" id="FRBC01000006">
    <property type="protein sequence ID" value="SHK52283.1"/>
    <property type="molecule type" value="Genomic_DNA"/>
</dbReference>
<dbReference type="InterPro" id="IPR032312">
    <property type="entry name" value="LacZ_4"/>
</dbReference>
<evidence type="ECO:0000256" key="7">
    <source>
        <dbReference type="ARBA" id="ARBA00032230"/>
    </source>
</evidence>
<dbReference type="InterPro" id="IPR008979">
    <property type="entry name" value="Galactose-bd-like_sf"/>
</dbReference>
<dbReference type="PRINTS" id="PR00132">
    <property type="entry name" value="GLHYDRLASE2"/>
</dbReference>
<dbReference type="PANTHER" id="PTHR46323">
    <property type="entry name" value="BETA-GALACTOSIDASE"/>
    <property type="match status" value="1"/>
</dbReference>
<dbReference type="InterPro" id="IPR013783">
    <property type="entry name" value="Ig-like_fold"/>
</dbReference>
<dbReference type="SUPFAM" id="SSF49303">
    <property type="entry name" value="beta-Galactosidase/glucuronidase domain"/>
    <property type="match status" value="2"/>
</dbReference>
<dbReference type="PANTHER" id="PTHR46323:SF2">
    <property type="entry name" value="BETA-GALACTOSIDASE"/>
    <property type="match status" value="1"/>
</dbReference>
<dbReference type="Pfam" id="PF02836">
    <property type="entry name" value="Glyco_hydro_2_C"/>
    <property type="match status" value="1"/>
</dbReference>
<evidence type="ECO:0000313" key="11">
    <source>
        <dbReference type="Proteomes" id="UP000184263"/>
    </source>
</evidence>
<dbReference type="InterPro" id="IPR036156">
    <property type="entry name" value="Beta-gal/glucu_dom_sf"/>
</dbReference>
<dbReference type="GO" id="GO:0030246">
    <property type="term" value="F:carbohydrate binding"/>
    <property type="evidence" value="ECO:0007669"/>
    <property type="project" value="InterPro"/>
</dbReference>
<sequence length="1047" mass="119235">MSESRFSLAKLADPEFFQENRLPAHSDHHFYADMAELNRGESSFVRSLDGLWHFHYARNPRLAPQGFEQPDFDCRDWDTIRVPAHFQLEGYGVPQYTNQTYPWDGHEAVLPGQVPEHFNPTGSYVKYFRLPAGWQNLYLSLAGVESAVAVYMNGHYVGYSEDSFTPADFDLTPYLTEGENKLALRVYRFSSGSWIEDQDFWRFGGIFREVSIYTKPENHVEDLKITALPVNDYQDGELTGQIRWSNAGMKKVKVSLLAADGVLLAEEDITGAEGQDEFILSVKGAKLWSAEHPYLYKMLLAVYDEADNLQEVIPYDVGFREFKLDGNIMKINGQRIVFKGVNRHEFDCYRGRAMDPAAFEQDIITMKQHNINALRCSHYPNSSYIYELCDRYGLYVIDETNLETHGTWQKNGVLARDEYTLPNDHDEWQAIILDRAKSMLERDKNHASIIIWSCGNESCGGKDIFAMSEYFRKTDPTRLVHYESIFWDRRYNATSDMESQMYTKVADIEKFLAEHQDKPFICCEYTHSMGNSNGGMHKYTELTEREPLYQGGFIWDFVDQALAKKDRYGKEFLAYGGDFGDRSSDYNFSGDGILYADRKLTAKLQDVKFNYQNFHLVVEADGVTLENISLFTDAAEYDLHYELLLDGKKVWEKTVPAPSVKPGESLRLELADLPVTDAGEECLTVALVLKEDTAWAKKGHEVAFGQGVWQVEEVEVASPAEAVADHAVSEPAHYTAHLPMTERGEEPLHVVQGDINLGVQFAGGEILFSSAQGSLVSYRYNGVELLEEMPKPSFWRAPVDNDYGCRRDFEVAQWKLASLYRRCVKKELLVDGAWQEFNWLGQLGIKEYNAHNVKMRFTYELATQPLSSCQITYTVCADGSLKTELDYETVAGLPEIPDFAMLFTLPADYSELRYYGYGPAANYIDRQEGAKLGIFTSTVTGEMEDYLLPQECGNHNGVRWLEVTDKRGRGVRISADIPLSASALPYSAHELENARHRYDLPQVHHTYLRASAGQCGVGGDDTWGAPVLEEYRLKNETKHLEFFFKGI</sequence>
<dbReference type="GO" id="GO:0009341">
    <property type="term" value="C:beta-galactosidase complex"/>
    <property type="evidence" value="ECO:0007669"/>
    <property type="project" value="InterPro"/>
</dbReference>
<dbReference type="Gene3D" id="2.60.40.10">
    <property type="entry name" value="Immunoglobulins"/>
    <property type="match status" value="2"/>
</dbReference>
<dbReference type="InterPro" id="IPR011013">
    <property type="entry name" value="Gal_mutarotase_sf_dom"/>
</dbReference>
<evidence type="ECO:0000313" key="10">
    <source>
        <dbReference type="EMBL" id="SHK52283.1"/>
    </source>
</evidence>
<dbReference type="RefSeq" id="WP_073088632.1">
    <property type="nucleotide sequence ID" value="NZ_FRBC01000006.1"/>
</dbReference>
<accession>A0A1M6T5Q5</accession>
<dbReference type="GO" id="GO:0004565">
    <property type="term" value="F:beta-galactosidase activity"/>
    <property type="evidence" value="ECO:0007669"/>
    <property type="project" value="UniProtKB-EC"/>
</dbReference>
<reference evidence="10 11" key="1">
    <citation type="submission" date="2016-11" db="EMBL/GenBank/DDBJ databases">
        <authorList>
            <person name="Jaros S."/>
            <person name="Januszkiewicz K."/>
            <person name="Wedrychowicz H."/>
        </authorList>
    </citation>
    <scope>NUCLEOTIDE SEQUENCE [LARGE SCALE GENOMIC DNA]</scope>
    <source>
        <strain evidence="10 11">HD4</strain>
    </source>
</reference>
<evidence type="ECO:0000256" key="4">
    <source>
        <dbReference type="ARBA" id="ARBA00013303"/>
    </source>
</evidence>
<dbReference type="InterPro" id="IPR006104">
    <property type="entry name" value="Glyco_hydro_2_N"/>
</dbReference>
<dbReference type="Gene3D" id="2.60.120.260">
    <property type="entry name" value="Galactose-binding domain-like"/>
    <property type="match status" value="1"/>
</dbReference>
<dbReference type="SUPFAM" id="SSF49785">
    <property type="entry name" value="Galactose-binding domain-like"/>
    <property type="match status" value="1"/>
</dbReference>
<dbReference type="GO" id="GO:0005990">
    <property type="term" value="P:lactose catabolic process"/>
    <property type="evidence" value="ECO:0007669"/>
    <property type="project" value="TreeGrafter"/>
</dbReference>
<dbReference type="InterPro" id="IPR004199">
    <property type="entry name" value="B-gal_small/dom_5"/>
</dbReference>
<dbReference type="SMART" id="SM01038">
    <property type="entry name" value="Bgal_small_N"/>
    <property type="match status" value="1"/>
</dbReference>
<keyword evidence="6 8" id="KW-0326">Glycosidase</keyword>
<gene>
    <name evidence="10" type="ORF">SAMN05216582_10694</name>
</gene>
<comment type="catalytic activity">
    <reaction evidence="1 8">
        <text>Hydrolysis of terminal non-reducing beta-D-galactose residues in beta-D-galactosides.</text>
        <dbReference type="EC" id="3.2.1.23"/>
    </reaction>
</comment>
<organism evidence="10 11">
    <name type="scientific">Selenomonas ruminantium</name>
    <dbReference type="NCBI Taxonomy" id="971"/>
    <lineage>
        <taxon>Bacteria</taxon>
        <taxon>Bacillati</taxon>
        <taxon>Bacillota</taxon>
        <taxon>Negativicutes</taxon>
        <taxon>Selenomonadales</taxon>
        <taxon>Selenomonadaceae</taxon>
        <taxon>Selenomonas</taxon>
    </lineage>
</organism>
<dbReference type="InterPro" id="IPR023230">
    <property type="entry name" value="Glyco_hydro_2_CS"/>
</dbReference>
<dbReference type="InterPro" id="IPR014718">
    <property type="entry name" value="GH-type_carb-bd"/>
</dbReference>
<keyword evidence="5 8" id="KW-0378">Hydrolase</keyword>
<dbReference type="SUPFAM" id="SSF51445">
    <property type="entry name" value="(Trans)glycosidases"/>
    <property type="match status" value="1"/>
</dbReference>
<dbReference type="InterPro" id="IPR006101">
    <property type="entry name" value="Glyco_hydro_2"/>
</dbReference>
<comment type="similarity">
    <text evidence="2 8">Belongs to the glycosyl hydrolase 2 family.</text>
</comment>
<dbReference type="InterPro" id="IPR023232">
    <property type="entry name" value="Glyco_hydro_2_AS"/>
</dbReference>
<dbReference type="PROSITE" id="PS00608">
    <property type="entry name" value="GLYCOSYL_HYDROL_F2_2"/>
    <property type="match status" value="1"/>
</dbReference>
<dbReference type="OrthoDB" id="9762066at2"/>
<dbReference type="Proteomes" id="UP000184263">
    <property type="component" value="Unassembled WGS sequence"/>
</dbReference>
<dbReference type="Pfam" id="PF02837">
    <property type="entry name" value="Glyco_hydro_2_N"/>
    <property type="match status" value="1"/>
</dbReference>
<protein>
    <recommendedName>
        <fullName evidence="4 8">Beta-galactosidase</fullName>
        <ecNumber evidence="3 8">3.2.1.23</ecNumber>
    </recommendedName>
    <alternativeName>
        <fullName evidence="7 8">Lactase</fullName>
    </alternativeName>
</protein>
<dbReference type="Pfam" id="PF16353">
    <property type="entry name" value="LacZ_4"/>
    <property type="match status" value="1"/>
</dbReference>
<dbReference type="Pfam" id="PF00703">
    <property type="entry name" value="Glyco_hydro_2"/>
    <property type="match status" value="1"/>
</dbReference>
<evidence type="ECO:0000259" key="9">
    <source>
        <dbReference type="SMART" id="SM01038"/>
    </source>
</evidence>
<dbReference type="Gene3D" id="3.20.20.80">
    <property type="entry name" value="Glycosidases"/>
    <property type="match status" value="1"/>
</dbReference>
<evidence type="ECO:0000256" key="5">
    <source>
        <dbReference type="ARBA" id="ARBA00022801"/>
    </source>
</evidence>
<dbReference type="PROSITE" id="PS00719">
    <property type="entry name" value="GLYCOSYL_HYDROL_F2_1"/>
    <property type="match status" value="1"/>
</dbReference>
<evidence type="ECO:0000256" key="2">
    <source>
        <dbReference type="ARBA" id="ARBA00007401"/>
    </source>
</evidence>
<evidence type="ECO:0000256" key="8">
    <source>
        <dbReference type="RuleBase" id="RU361154"/>
    </source>
</evidence>
<evidence type="ECO:0000256" key="3">
    <source>
        <dbReference type="ARBA" id="ARBA00012756"/>
    </source>
</evidence>
<dbReference type="InterPro" id="IPR006102">
    <property type="entry name" value="Ig-like_GH2"/>
</dbReference>
<name>A0A1M6T5Q5_SELRU</name>
<dbReference type="InterPro" id="IPR017853">
    <property type="entry name" value="GH"/>
</dbReference>
<dbReference type="AlphaFoldDB" id="A0A1M6T5Q5"/>
<dbReference type="InterPro" id="IPR006103">
    <property type="entry name" value="Glyco_hydro_2_cat"/>
</dbReference>
<dbReference type="EC" id="3.2.1.23" evidence="3 8"/>
<feature type="domain" description="Beta galactosidase small chain/" evidence="9">
    <location>
        <begin position="758"/>
        <end position="1045"/>
    </location>
</feature>
<dbReference type="Gene3D" id="2.70.98.10">
    <property type="match status" value="1"/>
</dbReference>
<evidence type="ECO:0000256" key="1">
    <source>
        <dbReference type="ARBA" id="ARBA00001412"/>
    </source>
</evidence>